<dbReference type="SUPFAM" id="SSF56655">
    <property type="entry name" value="Carbohydrate phosphatase"/>
    <property type="match status" value="1"/>
</dbReference>
<dbReference type="Proteomes" id="UP000318571">
    <property type="component" value="Chromosome 8"/>
</dbReference>
<dbReference type="EC" id="3.1.3.25" evidence="8"/>
<evidence type="ECO:0000256" key="7">
    <source>
        <dbReference type="PIRSR" id="PIRSR600760-2"/>
    </source>
</evidence>
<dbReference type="InterPro" id="IPR020583">
    <property type="entry name" value="Inositol_monoP_metal-BS"/>
</dbReference>
<proteinExistence type="inferred from homology"/>
<dbReference type="OMA" id="GEAPVWI"/>
<dbReference type="PANTHER" id="PTHR20854:SF4">
    <property type="entry name" value="INOSITOL-1-MONOPHOSPHATASE-RELATED"/>
    <property type="match status" value="1"/>
</dbReference>
<dbReference type="AlphaFoldDB" id="A0A553N9R5"/>
<evidence type="ECO:0000313" key="10">
    <source>
        <dbReference type="Proteomes" id="UP000318571"/>
    </source>
</evidence>
<reference evidence="9 10" key="1">
    <citation type="journal article" date="2018" name="Nat. Ecol. Evol.">
        <title>Genomic signatures of mitonuclear coevolution across populations of Tigriopus californicus.</title>
        <authorList>
            <person name="Barreto F.S."/>
            <person name="Watson E.T."/>
            <person name="Lima T.G."/>
            <person name="Willett C.S."/>
            <person name="Edmands S."/>
            <person name="Li W."/>
            <person name="Burton R.S."/>
        </authorList>
    </citation>
    <scope>NUCLEOTIDE SEQUENCE [LARGE SCALE GENOMIC DNA]</scope>
    <source>
        <strain evidence="9 10">San Diego</strain>
    </source>
</reference>
<comment type="cofactor">
    <cofactor evidence="2 7 8">
        <name>Mg(2+)</name>
        <dbReference type="ChEBI" id="CHEBI:18420"/>
    </cofactor>
</comment>
<evidence type="ECO:0000256" key="2">
    <source>
        <dbReference type="ARBA" id="ARBA00001946"/>
    </source>
</evidence>
<dbReference type="PROSITE" id="PS00629">
    <property type="entry name" value="IMP_1"/>
    <property type="match status" value="1"/>
</dbReference>
<feature type="binding site" evidence="7">
    <location>
        <position position="149"/>
    </location>
    <ligand>
        <name>Mg(2+)</name>
        <dbReference type="ChEBI" id="CHEBI:18420"/>
        <label>1</label>
        <note>catalytic</note>
    </ligand>
</feature>
<evidence type="ECO:0000313" key="9">
    <source>
        <dbReference type="EMBL" id="TRY62178.1"/>
    </source>
</evidence>
<sequence>MATSRDYFVRQDCYGISAERSLTRKAKERFQSAIRSSEVDRIQLKMAAGEEKVTLTAPEMDAIYETISDLVQQAGQKIRQFIRESKAVEEKLSRTDLVTQTDKDVEELLIRGILAKYPDHEFIGEEGTAARDGNIPKFSNKPTWIIDPIDGTMNFVHSNPNVSVSVALAVNRHVEIGIIYLPATNQLYTARKGQGARFNDSPVRVSKCNKLANSMVIYELWASSGSEIERDQLNVLAELMPQVHAIRSIEAGGIVLDPSGGEFDFMSRRILAAATPELAQQVVDMKLSQQEHPREFDDVCLM</sequence>
<accession>A0A553N9R5</accession>
<dbReference type="UniPathway" id="UPA00823">
    <property type="reaction ID" value="UER00788"/>
</dbReference>
<evidence type="ECO:0000256" key="6">
    <source>
        <dbReference type="ARBA" id="ARBA00022842"/>
    </source>
</evidence>
<evidence type="ECO:0000256" key="5">
    <source>
        <dbReference type="ARBA" id="ARBA00022801"/>
    </source>
</evidence>
<evidence type="ECO:0000256" key="4">
    <source>
        <dbReference type="ARBA" id="ARBA00022723"/>
    </source>
</evidence>
<organism evidence="9 10">
    <name type="scientific">Tigriopus californicus</name>
    <name type="common">Marine copepod</name>
    <dbReference type="NCBI Taxonomy" id="6832"/>
    <lineage>
        <taxon>Eukaryota</taxon>
        <taxon>Metazoa</taxon>
        <taxon>Ecdysozoa</taxon>
        <taxon>Arthropoda</taxon>
        <taxon>Crustacea</taxon>
        <taxon>Multicrustacea</taxon>
        <taxon>Hexanauplia</taxon>
        <taxon>Copepoda</taxon>
        <taxon>Harpacticoida</taxon>
        <taxon>Harpacticidae</taxon>
        <taxon>Tigriopus</taxon>
    </lineage>
</organism>
<dbReference type="GO" id="GO:0006021">
    <property type="term" value="P:inositol biosynthetic process"/>
    <property type="evidence" value="ECO:0007669"/>
    <property type="project" value="UniProtKB-UniPathway"/>
</dbReference>
<keyword evidence="6 7" id="KW-0460">Magnesium</keyword>
<comment type="caution">
    <text evidence="9">The sequence shown here is derived from an EMBL/GenBank/DDBJ whole genome shotgun (WGS) entry which is preliminary data.</text>
</comment>
<dbReference type="CDD" id="cd01639">
    <property type="entry name" value="IMPase"/>
    <property type="match status" value="1"/>
</dbReference>
<dbReference type="GO" id="GO:0008934">
    <property type="term" value="F:inositol monophosphate 1-phosphatase activity"/>
    <property type="evidence" value="ECO:0007669"/>
    <property type="project" value="InterPro"/>
</dbReference>
<dbReference type="InterPro" id="IPR033942">
    <property type="entry name" value="IMPase"/>
</dbReference>
<comment type="pathway">
    <text evidence="8">Polyol metabolism; myo-inositol biosynthesis; myo-inositol from D-glucose 6-phosphate: step 2/2.</text>
</comment>
<feature type="binding site" evidence="7">
    <location>
        <position position="147"/>
    </location>
    <ligand>
        <name>Mg(2+)</name>
        <dbReference type="ChEBI" id="CHEBI:18420"/>
        <label>1</label>
        <note>catalytic</note>
    </ligand>
</feature>
<name>A0A553N9R5_TIGCA</name>
<dbReference type="InterPro" id="IPR000760">
    <property type="entry name" value="Inositol_monophosphatase-like"/>
</dbReference>
<dbReference type="Gene3D" id="3.40.190.80">
    <property type="match status" value="1"/>
</dbReference>
<protein>
    <recommendedName>
        <fullName evidence="8">Inositol-1-monophosphatase</fullName>
        <ecNumber evidence="8">3.1.3.25</ecNumber>
    </recommendedName>
</protein>
<evidence type="ECO:0000256" key="3">
    <source>
        <dbReference type="ARBA" id="ARBA00009759"/>
    </source>
</evidence>
<feature type="binding site" evidence="7">
    <location>
        <position position="150"/>
    </location>
    <ligand>
        <name>Mg(2+)</name>
        <dbReference type="ChEBI" id="CHEBI:18420"/>
        <label>1</label>
        <note>catalytic</note>
    </ligand>
</feature>
<dbReference type="GO" id="GO:0007165">
    <property type="term" value="P:signal transduction"/>
    <property type="evidence" value="ECO:0007669"/>
    <property type="project" value="TreeGrafter"/>
</dbReference>
<dbReference type="GO" id="GO:0046872">
    <property type="term" value="F:metal ion binding"/>
    <property type="evidence" value="ECO:0007669"/>
    <property type="project" value="UniProtKB-KW"/>
</dbReference>
<dbReference type="Pfam" id="PF00459">
    <property type="entry name" value="Inositol_P"/>
    <property type="match status" value="1"/>
</dbReference>
<keyword evidence="10" id="KW-1185">Reference proteome</keyword>
<evidence type="ECO:0000256" key="8">
    <source>
        <dbReference type="RuleBase" id="RU364068"/>
    </source>
</evidence>
<dbReference type="Gene3D" id="3.30.540.10">
    <property type="entry name" value="Fructose-1,6-Bisphosphatase, subunit A, domain 1"/>
    <property type="match status" value="1"/>
</dbReference>
<feature type="binding site" evidence="7">
    <location>
        <position position="125"/>
    </location>
    <ligand>
        <name>Mg(2+)</name>
        <dbReference type="ChEBI" id="CHEBI:18420"/>
        <label>1</label>
        <note>catalytic</note>
    </ligand>
</feature>
<keyword evidence="4 7" id="KW-0479">Metal-binding</keyword>
<dbReference type="PANTHER" id="PTHR20854">
    <property type="entry name" value="INOSITOL MONOPHOSPHATASE"/>
    <property type="match status" value="1"/>
</dbReference>
<dbReference type="FunFam" id="3.30.540.10:FF:000004">
    <property type="entry name" value="Inositol-1-monophosphatase"/>
    <property type="match status" value="1"/>
</dbReference>
<dbReference type="PRINTS" id="PR00377">
    <property type="entry name" value="IMPHPHTASES"/>
</dbReference>
<dbReference type="STRING" id="6832.A0A553N9R5"/>
<comment type="catalytic activity">
    <reaction evidence="1 8">
        <text>a myo-inositol phosphate + H2O = myo-inositol + phosphate</text>
        <dbReference type="Rhea" id="RHEA:24056"/>
        <dbReference type="ChEBI" id="CHEBI:15377"/>
        <dbReference type="ChEBI" id="CHEBI:17268"/>
        <dbReference type="ChEBI" id="CHEBI:43474"/>
        <dbReference type="ChEBI" id="CHEBI:84139"/>
        <dbReference type="EC" id="3.1.3.25"/>
    </reaction>
</comment>
<dbReference type="EMBL" id="VCGU01000459">
    <property type="protein sequence ID" value="TRY62178.1"/>
    <property type="molecule type" value="Genomic_DNA"/>
</dbReference>
<comment type="similarity">
    <text evidence="3 8">Belongs to the inositol monophosphatase superfamily.</text>
</comment>
<evidence type="ECO:0000256" key="1">
    <source>
        <dbReference type="ARBA" id="ARBA00001033"/>
    </source>
</evidence>
<gene>
    <name evidence="9" type="ORF">TCAL_11515</name>
</gene>
<keyword evidence="5 8" id="KW-0378">Hydrolase</keyword>